<dbReference type="SUPFAM" id="SSF55729">
    <property type="entry name" value="Acyl-CoA N-acyltransferases (Nat)"/>
    <property type="match status" value="1"/>
</dbReference>
<dbReference type="Pfam" id="PF00583">
    <property type="entry name" value="Acetyltransf_1"/>
    <property type="match status" value="1"/>
</dbReference>
<organism evidence="4 5">
    <name type="scientific">Pseudaminobacter salicylatoxidans</name>
    <dbReference type="NCBI Taxonomy" id="93369"/>
    <lineage>
        <taxon>Bacteria</taxon>
        <taxon>Pseudomonadati</taxon>
        <taxon>Pseudomonadota</taxon>
        <taxon>Alphaproteobacteria</taxon>
        <taxon>Hyphomicrobiales</taxon>
        <taxon>Phyllobacteriaceae</taxon>
        <taxon>Pseudaminobacter</taxon>
    </lineage>
</organism>
<dbReference type="OrthoDB" id="9789603at2"/>
<evidence type="ECO:0000256" key="1">
    <source>
        <dbReference type="ARBA" id="ARBA00022679"/>
    </source>
</evidence>
<dbReference type="Gene3D" id="3.40.630.30">
    <property type="match status" value="1"/>
</dbReference>
<comment type="caution">
    <text evidence="4">The sequence shown here is derived from an EMBL/GenBank/DDBJ whole genome shotgun (WGS) entry which is preliminary data.</text>
</comment>
<proteinExistence type="predicted"/>
<feature type="domain" description="N-acetyltransferase" evidence="3">
    <location>
        <begin position="8"/>
        <end position="163"/>
    </location>
</feature>
<accession>A0A316CLP5</accession>
<evidence type="ECO:0000313" key="4">
    <source>
        <dbReference type="EMBL" id="PWJ80946.1"/>
    </source>
</evidence>
<dbReference type="InterPro" id="IPR000182">
    <property type="entry name" value="GNAT_dom"/>
</dbReference>
<dbReference type="EMBL" id="QGGG01000011">
    <property type="protein sequence ID" value="PWJ80946.1"/>
    <property type="molecule type" value="Genomic_DNA"/>
</dbReference>
<dbReference type="PANTHER" id="PTHR43877:SF2">
    <property type="entry name" value="AMINOALKYLPHOSPHONATE N-ACETYLTRANSFERASE-RELATED"/>
    <property type="match status" value="1"/>
</dbReference>
<dbReference type="InterPro" id="IPR050832">
    <property type="entry name" value="Bact_Acetyltransf"/>
</dbReference>
<sequence>MTAANKAVSIERLPTGFDRWDELLALILNAFAYMNGVIDPPSSALTLTSENLAERTRAETVFLATAGKELLGCVFVAEKADYFYVGKLAVAPTAQGAGIGKGLLAAVERFARESGRSILELQTRIELTGNQRAFGRLGFVETARTAHPGFDRPTAVTMRKVLA</sequence>
<evidence type="ECO:0000313" key="5">
    <source>
        <dbReference type="Proteomes" id="UP000245396"/>
    </source>
</evidence>
<name>A0A316CLP5_PSESE</name>
<evidence type="ECO:0000259" key="3">
    <source>
        <dbReference type="PROSITE" id="PS51186"/>
    </source>
</evidence>
<keyword evidence="2" id="KW-0012">Acyltransferase</keyword>
<dbReference type="CDD" id="cd04301">
    <property type="entry name" value="NAT_SF"/>
    <property type="match status" value="1"/>
</dbReference>
<dbReference type="Proteomes" id="UP000245396">
    <property type="component" value="Unassembled WGS sequence"/>
</dbReference>
<dbReference type="AlphaFoldDB" id="A0A316CLP5"/>
<keyword evidence="1 4" id="KW-0808">Transferase</keyword>
<dbReference type="PANTHER" id="PTHR43877">
    <property type="entry name" value="AMINOALKYLPHOSPHONATE N-ACETYLTRANSFERASE-RELATED-RELATED"/>
    <property type="match status" value="1"/>
</dbReference>
<dbReference type="GO" id="GO:0016747">
    <property type="term" value="F:acyltransferase activity, transferring groups other than amino-acyl groups"/>
    <property type="evidence" value="ECO:0007669"/>
    <property type="project" value="InterPro"/>
</dbReference>
<dbReference type="RefSeq" id="WP_109613688.1">
    <property type="nucleotide sequence ID" value="NZ_QGGG01000011.1"/>
</dbReference>
<dbReference type="PROSITE" id="PS51186">
    <property type="entry name" value="GNAT"/>
    <property type="match status" value="1"/>
</dbReference>
<dbReference type="STRING" id="1192868.GCA_000304395_03073"/>
<evidence type="ECO:0000256" key="2">
    <source>
        <dbReference type="ARBA" id="ARBA00023315"/>
    </source>
</evidence>
<gene>
    <name evidence="4" type="ORF">C7441_11167</name>
</gene>
<keyword evidence="5" id="KW-1185">Reference proteome</keyword>
<reference evidence="4 5" key="1">
    <citation type="submission" date="2018-05" db="EMBL/GenBank/DDBJ databases">
        <title>Genomic Encyclopedia of Type Strains, Phase IV (KMG-IV): sequencing the most valuable type-strain genomes for metagenomic binning, comparative biology and taxonomic classification.</title>
        <authorList>
            <person name="Goeker M."/>
        </authorList>
    </citation>
    <scope>NUCLEOTIDE SEQUENCE [LARGE SCALE GENOMIC DNA]</scope>
    <source>
        <strain evidence="4 5">DSM 6986</strain>
    </source>
</reference>
<protein>
    <submittedName>
        <fullName evidence="4">Acetyltransferase (GNAT) family protein</fullName>
    </submittedName>
</protein>
<dbReference type="InterPro" id="IPR016181">
    <property type="entry name" value="Acyl_CoA_acyltransferase"/>
</dbReference>